<dbReference type="HOGENOM" id="CLU_123787_0_0_7"/>
<dbReference type="STRING" id="96561.Dole_1669"/>
<dbReference type="OrthoDB" id="9765588at2"/>
<dbReference type="KEGG" id="dol:Dole_1669"/>
<evidence type="ECO:0000313" key="3">
    <source>
        <dbReference type="Proteomes" id="UP000008561"/>
    </source>
</evidence>
<dbReference type="Gene3D" id="3.30.450.40">
    <property type="match status" value="1"/>
</dbReference>
<dbReference type="AlphaFoldDB" id="A9A0H3"/>
<dbReference type="SMART" id="SM00065">
    <property type="entry name" value="GAF"/>
    <property type="match status" value="1"/>
</dbReference>
<dbReference type="InterPro" id="IPR029016">
    <property type="entry name" value="GAF-like_dom_sf"/>
</dbReference>
<dbReference type="Proteomes" id="UP000008561">
    <property type="component" value="Chromosome"/>
</dbReference>
<evidence type="ECO:0000313" key="2">
    <source>
        <dbReference type="EMBL" id="ABW67473.1"/>
    </source>
</evidence>
<name>A9A0H3_DESOH</name>
<accession>A9A0H3</accession>
<dbReference type="RefSeq" id="WP_012175089.1">
    <property type="nucleotide sequence ID" value="NC_009943.1"/>
</dbReference>
<protein>
    <submittedName>
        <fullName evidence="2">Putative GAF sensor protein</fullName>
    </submittedName>
</protein>
<dbReference type="InterPro" id="IPR003018">
    <property type="entry name" value="GAF"/>
</dbReference>
<keyword evidence="3" id="KW-1185">Reference proteome</keyword>
<reference evidence="2 3" key="1">
    <citation type="submission" date="2007-10" db="EMBL/GenBank/DDBJ databases">
        <title>Complete sequence of Desulfococcus oleovorans Hxd3.</title>
        <authorList>
            <consortium name="US DOE Joint Genome Institute"/>
            <person name="Copeland A."/>
            <person name="Lucas S."/>
            <person name="Lapidus A."/>
            <person name="Barry K."/>
            <person name="Glavina del Rio T."/>
            <person name="Dalin E."/>
            <person name="Tice H."/>
            <person name="Pitluck S."/>
            <person name="Kiss H."/>
            <person name="Brettin T."/>
            <person name="Bruce D."/>
            <person name="Detter J.C."/>
            <person name="Han C."/>
            <person name="Schmutz J."/>
            <person name="Larimer F."/>
            <person name="Land M."/>
            <person name="Hauser L."/>
            <person name="Kyrpides N."/>
            <person name="Kim E."/>
            <person name="Wawrik B."/>
            <person name="Richardson P."/>
        </authorList>
    </citation>
    <scope>NUCLEOTIDE SEQUENCE [LARGE SCALE GENOMIC DNA]</scope>
    <source>
        <strain evidence="3">DSM 6200 / JCM 39069 / Hxd3</strain>
    </source>
</reference>
<dbReference type="Pfam" id="PF13185">
    <property type="entry name" value="GAF_2"/>
    <property type="match status" value="1"/>
</dbReference>
<dbReference type="EMBL" id="CP000859">
    <property type="protein sequence ID" value="ABW67473.1"/>
    <property type="molecule type" value="Genomic_DNA"/>
</dbReference>
<gene>
    <name evidence="2" type="ordered locus">Dole_1669</name>
</gene>
<sequence length="202" mass="22239">MKKQLFNYETLLKITNAISHSKDPEEVVLITVESIKTALNVKGCTLFLINRQTDELEVAASFGLSEEYINKGPLSALKSIGDSLKEGPVAIFDVADDPRIQYPEAAKKEGIASLVSVPVVSGGRIIGALRIYTAEPWEFTLENLNFIQAMANITGMAIGMARHLRGMKESIEVLKTLRDPRTLKSKRRTPFEGVPRSVSVAH</sequence>
<evidence type="ECO:0000259" key="1">
    <source>
        <dbReference type="SMART" id="SM00065"/>
    </source>
</evidence>
<feature type="domain" description="GAF" evidence="1">
    <location>
        <begin position="23"/>
        <end position="168"/>
    </location>
</feature>
<organism evidence="2 3">
    <name type="scientific">Desulfosudis oleivorans (strain DSM 6200 / JCM 39069 / Hxd3)</name>
    <name type="common">Desulfococcus oleovorans</name>
    <dbReference type="NCBI Taxonomy" id="96561"/>
    <lineage>
        <taxon>Bacteria</taxon>
        <taxon>Pseudomonadati</taxon>
        <taxon>Thermodesulfobacteriota</taxon>
        <taxon>Desulfobacteria</taxon>
        <taxon>Desulfobacterales</taxon>
        <taxon>Desulfosudaceae</taxon>
        <taxon>Desulfosudis</taxon>
    </lineage>
</organism>
<proteinExistence type="predicted"/>
<dbReference type="SUPFAM" id="SSF55781">
    <property type="entry name" value="GAF domain-like"/>
    <property type="match status" value="1"/>
</dbReference>
<dbReference type="eggNOG" id="COG2203">
    <property type="taxonomic scope" value="Bacteria"/>
</dbReference>